<feature type="chain" id="PRO_5026781829" evidence="2">
    <location>
        <begin position="18"/>
        <end position="338"/>
    </location>
</feature>
<gene>
    <name evidence="4" type="primary">LOC113522442</name>
</gene>
<evidence type="ECO:0000313" key="4">
    <source>
        <dbReference type="RefSeq" id="XP_026763918.1"/>
    </source>
</evidence>
<dbReference type="InParanoid" id="A0A6J1X357"/>
<protein>
    <submittedName>
        <fullName evidence="4">Uncharacterized protein LOC113522442</fullName>
    </submittedName>
</protein>
<keyword evidence="1" id="KW-0472">Membrane</keyword>
<dbReference type="RefSeq" id="XP_026763918.1">
    <property type="nucleotide sequence ID" value="XM_026908117.3"/>
</dbReference>
<feature type="transmembrane region" description="Helical" evidence="1">
    <location>
        <begin position="319"/>
        <end position="336"/>
    </location>
</feature>
<keyword evidence="2" id="KW-0732">Signal</keyword>
<sequence>MYRILVLWISLCTVVDCANYGRYGETTSRYPSYTTISNLYNQYPTYKGNYGSDIANFPEATRYPNYNPVYNTSSYNTYSNSGGYYNKPQYPTTRYGMDYGQRYGEEYTGGYSSYEAPFMRGIRDYCVNRSPQMGIWVDSLMGMWYGVEFIQHLAGDARVDYARTCIVIHISEPMDRPSTENQLFHVQHINAKFRQQFRHLRLLWDEGGQTTEYALYFRNESAGYWQVFDGQNGTMTTNPHYQQFSGTVQVLKAVNDHLVLNFCQEPKNGRPAQLYSVLFSRDPGMMARWEVESVHTMLQNKKLSVASRRMVCGNGAVKPFHSIVLSVLLIFLYVFCSS</sequence>
<accession>A0A6J1X357</accession>
<organism evidence="3 4">
    <name type="scientific">Galleria mellonella</name>
    <name type="common">Greater wax moth</name>
    <dbReference type="NCBI Taxonomy" id="7137"/>
    <lineage>
        <taxon>Eukaryota</taxon>
        <taxon>Metazoa</taxon>
        <taxon>Ecdysozoa</taxon>
        <taxon>Arthropoda</taxon>
        <taxon>Hexapoda</taxon>
        <taxon>Insecta</taxon>
        <taxon>Pterygota</taxon>
        <taxon>Neoptera</taxon>
        <taxon>Endopterygota</taxon>
        <taxon>Lepidoptera</taxon>
        <taxon>Glossata</taxon>
        <taxon>Ditrysia</taxon>
        <taxon>Pyraloidea</taxon>
        <taxon>Pyralidae</taxon>
        <taxon>Galleriinae</taxon>
        <taxon>Galleria</taxon>
    </lineage>
</organism>
<evidence type="ECO:0000313" key="3">
    <source>
        <dbReference type="Proteomes" id="UP001652740"/>
    </source>
</evidence>
<feature type="signal peptide" evidence="2">
    <location>
        <begin position="1"/>
        <end position="17"/>
    </location>
</feature>
<keyword evidence="1" id="KW-0812">Transmembrane</keyword>
<name>A0A6J1X357_GALME</name>
<evidence type="ECO:0000256" key="1">
    <source>
        <dbReference type="SAM" id="Phobius"/>
    </source>
</evidence>
<dbReference type="KEGG" id="gmw:113522442"/>
<dbReference type="AlphaFoldDB" id="A0A6J1X357"/>
<keyword evidence="1" id="KW-1133">Transmembrane helix</keyword>
<keyword evidence="3" id="KW-1185">Reference proteome</keyword>
<proteinExistence type="predicted"/>
<dbReference type="OrthoDB" id="6615450at2759"/>
<reference evidence="4" key="1">
    <citation type="submission" date="2025-08" db="UniProtKB">
        <authorList>
            <consortium name="RefSeq"/>
        </authorList>
    </citation>
    <scope>IDENTIFICATION</scope>
    <source>
        <tissue evidence="4">Whole larvae</tissue>
    </source>
</reference>
<evidence type="ECO:0000256" key="2">
    <source>
        <dbReference type="SAM" id="SignalP"/>
    </source>
</evidence>
<dbReference type="GeneID" id="113522442"/>
<dbReference type="Proteomes" id="UP001652740">
    <property type="component" value="Unplaced"/>
</dbReference>